<dbReference type="PANTHER" id="PTHR34835:SF90">
    <property type="entry name" value="AMINOTRANSFERASE-LIKE PLANT MOBILE DOMAIN-CONTAINING PROTEIN"/>
    <property type="match status" value="1"/>
</dbReference>
<dbReference type="EMBL" id="JBDFQZ010000004">
    <property type="protein sequence ID" value="KAK9733179.1"/>
    <property type="molecule type" value="Genomic_DNA"/>
</dbReference>
<keyword evidence="2" id="KW-1185">Reference proteome</keyword>
<comment type="caution">
    <text evidence="1">The sequence shown here is derived from an EMBL/GenBank/DDBJ whole genome shotgun (WGS) entry which is preliminary data.</text>
</comment>
<dbReference type="AlphaFoldDB" id="A0AAW1LF00"/>
<protein>
    <submittedName>
        <fullName evidence="1">Uncharacterized protein</fullName>
    </submittedName>
</protein>
<gene>
    <name evidence="1" type="ORF">RND81_04G049200</name>
</gene>
<proteinExistence type="predicted"/>
<dbReference type="Proteomes" id="UP001443914">
    <property type="component" value="Unassembled WGS sequence"/>
</dbReference>
<dbReference type="PANTHER" id="PTHR34835">
    <property type="entry name" value="OS07G0283600 PROTEIN-RELATED"/>
    <property type="match status" value="1"/>
</dbReference>
<accession>A0AAW1LF00</accession>
<organism evidence="1 2">
    <name type="scientific">Saponaria officinalis</name>
    <name type="common">Common soapwort</name>
    <name type="synonym">Lychnis saponaria</name>
    <dbReference type="NCBI Taxonomy" id="3572"/>
    <lineage>
        <taxon>Eukaryota</taxon>
        <taxon>Viridiplantae</taxon>
        <taxon>Streptophyta</taxon>
        <taxon>Embryophyta</taxon>
        <taxon>Tracheophyta</taxon>
        <taxon>Spermatophyta</taxon>
        <taxon>Magnoliopsida</taxon>
        <taxon>eudicotyledons</taxon>
        <taxon>Gunneridae</taxon>
        <taxon>Pentapetalae</taxon>
        <taxon>Caryophyllales</taxon>
        <taxon>Caryophyllaceae</taxon>
        <taxon>Caryophylleae</taxon>
        <taxon>Saponaria</taxon>
    </lineage>
</organism>
<sequence>MTPGLLIQFIKSNPSEQQITDITSMGFDGLLKLKTDKVLGSLAYWLVSTFDTCSCSLMNGKLRISDEDIHLATGIPMGTNTVDLASSSEKCERFLEAKRVWLTQFRNDTKLRTKQILEKIIKQRGGGVDFKRNFVVFIVSSLLMGVRSATASLRILKSLYEIQSISSFNWCALTRKQWVESVDVWQLPRVFPTLSAWSKEDISKRVNAEKCAGYGKGGGGIEDRLVKSSTSVPGGLALGGLAGGSGGSDPVGLGGFPGDSFSRGPKSVINRLAESAIQLAQSYDKFLQTLVEAKSQTPDSDVVRQMASLAN</sequence>
<name>A0AAW1LF00_SAPOF</name>
<evidence type="ECO:0000313" key="2">
    <source>
        <dbReference type="Proteomes" id="UP001443914"/>
    </source>
</evidence>
<evidence type="ECO:0000313" key="1">
    <source>
        <dbReference type="EMBL" id="KAK9733179.1"/>
    </source>
</evidence>
<reference evidence="1" key="1">
    <citation type="submission" date="2024-03" db="EMBL/GenBank/DDBJ databases">
        <title>WGS assembly of Saponaria officinalis var. Norfolk2.</title>
        <authorList>
            <person name="Jenkins J."/>
            <person name="Shu S."/>
            <person name="Grimwood J."/>
            <person name="Barry K."/>
            <person name="Goodstein D."/>
            <person name="Schmutz J."/>
            <person name="Leebens-Mack J."/>
            <person name="Osbourn A."/>
        </authorList>
    </citation>
    <scope>NUCLEOTIDE SEQUENCE [LARGE SCALE GENOMIC DNA]</scope>
    <source>
        <strain evidence="1">JIC</strain>
    </source>
</reference>